<evidence type="ECO:0000313" key="4">
    <source>
        <dbReference type="Proteomes" id="UP000182945"/>
    </source>
</evidence>
<gene>
    <name evidence="3" type="ORF">BME96_03525</name>
</gene>
<proteinExistence type="predicted"/>
<evidence type="ECO:0000313" key="3">
    <source>
        <dbReference type="EMBL" id="APC47295.1"/>
    </source>
</evidence>
<dbReference type="RefSeq" id="WP_071648282.1">
    <property type="nucleotide sequence ID" value="NZ_CP017962.1"/>
</dbReference>
<keyword evidence="1" id="KW-1133">Transmembrane helix</keyword>
<keyword evidence="1" id="KW-0812">Transmembrane</keyword>
<evidence type="ECO:0000259" key="2">
    <source>
        <dbReference type="Pfam" id="PF08924"/>
    </source>
</evidence>
<protein>
    <recommendedName>
        <fullName evidence="2">Rv2525c-like glycoside hydrolase-like domain-containing protein</fullName>
    </recommendedName>
</protein>
<sequence length="257" mass="28433">MKKIDLLVFLGSVTVLAISAFFILFTGKQNNDNANDGEQTSGNEGTEIFWGVDSASKVDEDMFQCVAENFGEPRVWGRYLVDIQDVSVSIDKEEAALLHQKDVDILAIYNAVTDATGQEAGIDHANKAIEIAKSLDIPDGVVLIVDIEPSFPIDTAFLEGWYNTITNSPYSPGVYGVFDEGSDLLTAFTATDKKVQENMIVWTAFPQVEITTKENAPEYNPQGPENSMLYGWQYGIEADACAIDTNLFEEEILDYLW</sequence>
<feature type="transmembrane region" description="Helical" evidence="1">
    <location>
        <begin position="7"/>
        <end position="25"/>
    </location>
</feature>
<name>A0AAC9IYD4_VIRHA</name>
<feature type="domain" description="Rv2525c-like glycoside hydrolase-like" evidence="2">
    <location>
        <begin position="77"/>
        <end position="202"/>
    </location>
</feature>
<dbReference type="AlphaFoldDB" id="A0AAC9IYD4"/>
<dbReference type="GeneID" id="71513456"/>
<dbReference type="InterPro" id="IPR015020">
    <property type="entry name" value="Rv2525c-like_Glyco_Hydro-like"/>
</dbReference>
<accession>A0AAC9IYD4</accession>
<dbReference type="Gene3D" id="3.20.20.80">
    <property type="entry name" value="Glycosidases"/>
    <property type="match status" value="1"/>
</dbReference>
<dbReference type="InterPro" id="IPR017853">
    <property type="entry name" value="GH"/>
</dbReference>
<organism evidence="3 4">
    <name type="scientific">Virgibacillus halodenitrificans</name>
    <name type="common">Bacillus halodenitrificans</name>
    <dbReference type="NCBI Taxonomy" id="1482"/>
    <lineage>
        <taxon>Bacteria</taxon>
        <taxon>Bacillati</taxon>
        <taxon>Bacillota</taxon>
        <taxon>Bacilli</taxon>
        <taxon>Bacillales</taxon>
        <taxon>Bacillaceae</taxon>
        <taxon>Virgibacillus</taxon>
    </lineage>
</organism>
<evidence type="ECO:0000256" key="1">
    <source>
        <dbReference type="SAM" id="Phobius"/>
    </source>
</evidence>
<dbReference type="EMBL" id="CP017962">
    <property type="protein sequence ID" value="APC47295.1"/>
    <property type="molecule type" value="Genomic_DNA"/>
</dbReference>
<dbReference type="KEGG" id="vhl:BME96_03525"/>
<dbReference type="Pfam" id="PF08924">
    <property type="entry name" value="Rv2525c_GlyHyd-like"/>
    <property type="match status" value="1"/>
</dbReference>
<reference evidence="3 4" key="1">
    <citation type="submission" date="2016-11" db="EMBL/GenBank/DDBJ databases">
        <title>Complete genome sequencing of Virgibacillus halodenitrificans PDB-F2.</title>
        <authorList>
            <person name="Sun Z."/>
            <person name="Zhou Y."/>
            <person name="Li H."/>
        </authorList>
    </citation>
    <scope>NUCLEOTIDE SEQUENCE [LARGE SCALE GENOMIC DNA]</scope>
    <source>
        <strain evidence="3 4">PDB-F2</strain>
    </source>
</reference>
<dbReference type="Proteomes" id="UP000182945">
    <property type="component" value="Chromosome"/>
</dbReference>
<dbReference type="SUPFAM" id="SSF51445">
    <property type="entry name" value="(Trans)glycosidases"/>
    <property type="match status" value="1"/>
</dbReference>
<keyword evidence="1" id="KW-0472">Membrane</keyword>